<reference evidence="1 2" key="1">
    <citation type="submission" date="2018-08" db="EMBL/GenBank/DDBJ databases">
        <title>A genome reference for cultivated species of the human gut microbiota.</title>
        <authorList>
            <person name="Zou Y."/>
            <person name="Xue W."/>
            <person name="Luo G."/>
        </authorList>
    </citation>
    <scope>NUCLEOTIDE SEQUENCE [LARGE SCALE GENOMIC DNA]</scope>
    <source>
        <strain evidence="1 2">AF14-49</strain>
    </source>
</reference>
<protein>
    <submittedName>
        <fullName evidence="1">Uncharacterized protein</fullName>
    </submittedName>
</protein>
<evidence type="ECO:0000313" key="1">
    <source>
        <dbReference type="EMBL" id="RGV31036.1"/>
    </source>
</evidence>
<gene>
    <name evidence="1" type="ORF">DWW18_18975</name>
</gene>
<organism evidence="1 2">
    <name type="scientific">Butyricimonas virosa</name>
    <dbReference type="NCBI Taxonomy" id="544645"/>
    <lineage>
        <taxon>Bacteria</taxon>
        <taxon>Pseudomonadati</taxon>
        <taxon>Bacteroidota</taxon>
        <taxon>Bacteroidia</taxon>
        <taxon>Bacteroidales</taxon>
        <taxon>Odoribacteraceae</taxon>
        <taxon>Butyricimonas</taxon>
    </lineage>
</organism>
<dbReference type="RefSeq" id="WP_118261487.1">
    <property type="nucleotide sequence ID" value="NZ_CALBWO010000017.1"/>
</dbReference>
<accession>A0A412WUT9</accession>
<dbReference type="Proteomes" id="UP000283589">
    <property type="component" value="Unassembled WGS sequence"/>
</dbReference>
<sequence>MAIFNSILFHRARKSVGNVTLYTLKEQNVARAKGIHRRDRKSLAQLKQRARMKAVREVGSHFYHVLQQGFCCSSLKEGLNRFVKANVGKMYVDDELNVSYDLLNLEISGGTLMPPVLSAALKVGENRVVFCWERQPLMPYAFSDDQLYGVVSRIEDRDGEVILLGTRGVSGESSWELPEGWDIHEVMVHGFAMNARGDRASVSVGLVVGNEV</sequence>
<evidence type="ECO:0000313" key="2">
    <source>
        <dbReference type="Proteomes" id="UP000283589"/>
    </source>
</evidence>
<dbReference type="AlphaFoldDB" id="A0A412WUT9"/>
<dbReference type="EMBL" id="QRZA01000041">
    <property type="protein sequence ID" value="RGV31036.1"/>
    <property type="molecule type" value="Genomic_DNA"/>
</dbReference>
<proteinExistence type="predicted"/>
<name>A0A412WUT9_9BACT</name>
<comment type="caution">
    <text evidence="1">The sequence shown here is derived from an EMBL/GenBank/DDBJ whole genome shotgun (WGS) entry which is preliminary data.</text>
</comment>